<keyword evidence="2" id="KW-0677">Repeat</keyword>
<evidence type="ECO:0000256" key="1">
    <source>
        <dbReference type="ARBA" id="ARBA00022441"/>
    </source>
</evidence>
<accession>A0A0N4ZSZ2</accession>
<dbReference type="Proteomes" id="UP000038045">
    <property type="component" value="Unplaced"/>
</dbReference>
<dbReference type="InterPro" id="IPR006652">
    <property type="entry name" value="Kelch_1"/>
</dbReference>
<keyword evidence="3" id="KW-1185">Reference proteome</keyword>
<dbReference type="SMART" id="SM00612">
    <property type="entry name" value="Kelch"/>
    <property type="match status" value="6"/>
</dbReference>
<evidence type="ECO:0000313" key="4">
    <source>
        <dbReference type="WBParaSite" id="PTRK_0001162400.1"/>
    </source>
</evidence>
<evidence type="ECO:0000313" key="3">
    <source>
        <dbReference type="Proteomes" id="UP000038045"/>
    </source>
</evidence>
<keyword evidence="1" id="KW-0880">Kelch repeat</keyword>
<dbReference type="PANTHER" id="PTHR46260:SF3">
    <property type="entry name" value="RING-TYPE DOMAIN-CONTAINING PROTEIN"/>
    <property type="match status" value="1"/>
</dbReference>
<dbReference type="SUPFAM" id="SSF117281">
    <property type="entry name" value="Kelch motif"/>
    <property type="match status" value="1"/>
</dbReference>
<dbReference type="STRING" id="131310.A0A0N4ZSZ2"/>
<dbReference type="Pfam" id="PF01344">
    <property type="entry name" value="Kelch_1"/>
    <property type="match status" value="1"/>
</dbReference>
<evidence type="ECO:0000256" key="2">
    <source>
        <dbReference type="ARBA" id="ARBA00022737"/>
    </source>
</evidence>
<dbReference type="Pfam" id="PF24681">
    <property type="entry name" value="Kelch_KLHDC2_KLHL20_DRC7"/>
    <property type="match status" value="1"/>
</dbReference>
<dbReference type="InterPro" id="IPR015915">
    <property type="entry name" value="Kelch-typ_b-propeller"/>
</dbReference>
<dbReference type="AlphaFoldDB" id="A0A0N4ZSZ2"/>
<organism evidence="3 4">
    <name type="scientific">Parastrongyloides trichosuri</name>
    <name type="common">Possum-specific nematode worm</name>
    <dbReference type="NCBI Taxonomy" id="131310"/>
    <lineage>
        <taxon>Eukaryota</taxon>
        <taxon>Metazoa</taxon>
        <taxon>Ecdysozoa</taxon>
        <taxon>Nematoda</taxon>
        <taxon>Chromadorea</taxon>
        <taxon>Rhabditida</taxon>
        <taxon>Tylenchina</taxon>
        <taxon>Panagrolaimomorpha</taxon>
        <taxon>Strongyloidoidea</taxon>
        <taxon>Strongyloididae</taxon>
        <taxon>Parastrongyloides</taxon>
    </lineage>
</organism>
<protein>
    <submittedName>
        <fullName evidence="4">Kelch-like protein 10</fullName>
    </submittedName>
</protein>
<proteinExistence type="predicted"/>
<reference evidence="4" key="1">
    <citation type="submission" date="2017-02" db="UniProtKB">
        <authorList>
            <consortium name="WormBaseParasite"/>
        </authorList>
    </citation>
    <scope>IDENTIFICATION</scope>
</reference>
<dbReference type="PANTHER" id="PTHR46260">
    <property type="entry name" value="RING-TYPE DOMAIN-CONTAINING PROTEIN"/>
    <property type="match status" value="1"/>
</dbReference>
<dbReference type="InterPro" id="IPR051746">
    <property type="entry name" value="Kelch_domain_containing_8"/>
</dbReference>
<name>A0A0N4ZSZ2_PARTI</name>
<sequence>MEILINNTSAFLKLKQDSFLYFIFNPKTSIPIFTELFLLRMYVKIGQSVNRDVSLIINEQAKILNNTVDCCKIVDKRIPSKTILAIGGYCPTIEPRISAFDPNTQTWVDIPEEYCKGMPNLYYHKSLQVNRDIYFVGGCTVNGMPLDTATKWDMDDFSWSPLPRMFHRRNFLSLESYGNRHIYAIGGSNGRQRLKNVEVFDIHHQCWKPASKMNFARSDGTSVFIDNHIYAIGGYNGQFVQNSVEFYDVTKDEWYIFGSSMKHFRRGHSAVGIQNCIYVAGGFGSHRLNSLEMIDIREGKWHFLNPMFKSRSNFSMSKFECGMYALGGCDQQSSIIDDSEKYDIIAGKWKPCSSLKYKLSAHSSIVLEYDTAIKSLLNYNL</sequence>
<dbReference type="WBParaSite" id="PTRK_0001162400.1">
    <property type="protein sequence ID" value="PTRK_0001162400.1"/>
    <property type="gene ID" value="PTRK_0001162400"/>
</dbReference>
<dbReference type="Gene3D" id="2.120.10.80">
    <property type="entry name" value="Kelch-type beta propeller"/>
    <property type="match status" value="1"/>
</dbReference>